<dbReference type="NCBIfam" id="TIGR03636">
    <property type="entry name" value="uL23_arch"/>
    <property type="match status" value="1"/>
</dbReference>
<keyword evidence="9" id="KW-1185">Reference proteome</keyword>
<dbReference type="AlphaFoldDB" id="A0A6N0NVP3"/>
<keyword evidence="4 6" id="KW-0689">Ribosomal protein</keyword>
<dbReference type="GeneID" id="55641407"/>
<comment type="similarity">
    <text evidence="1 6 7">Belongs to the universal ribosomal protein uL23 family.</text>
</comment>
<dbReference type="Proteomes" id="UP000509301">
    <property type="component" value="Chromosome"/>
</dbReference>
<dbReference type="GO" id="GO:0005840">
    <property type="term" value="C:ribosome"/>
    <property type="evidence" value="ECO:0007669"/>
    <property type="project" value="UniProtKB-UniRule"/>
</dbReference>
<comment type="subunit">
    <text evidence="6">Part of the 50S ribosomal subunit. Contacts protein L29.</text>
</comment>
<keyword evidence="5 6" id="KW-0687">Ribonucleoprotein</keyword>
<protein>
    <recommendedName>
        <fullName evidence="6">Large ribosomal subunit protein uL23</fullName>
    </recommendedName>
</protein>
<keyword evidence="2 6" id="KW-0699">rRNA-binding</keyword>
<dbReference type="EMBL" id="CP049074">
    <property type="protein sequence ID" value="QKQ99922.1"/>
    <property type="molecule type" value="Genomic_DNA"/>
</dbReference>
<dbReference type="KEGG" id="mten:GWK48_05615"/>
<evidence type="ECO:0000313" key="9">
    <source>
        <dbReference type="Proteomes" id="UP000509301"/>
    </source>
</evidence>
<dbReference type="PROSITE" id="PS00050">
    <property type="entry name" value="RIBOSOMAL_L23"/>
    <property type="match status" value="1"/>
</dbReference>
<evidence type="ECO:0000256" key="4">
    <source>
        <dbReference type="ARBA" id="ARBA00022980"/>
    </source>
</evidence>
<accession>A0A6N0NVP3</accession>
<comment type="function">
    <text evidence="6">Binds to 23S rRNA. One of the proteins that surrounds the polypeptide exit tunnel on the outside of the ribosome.</text>
</comment>
<sequence>MIREVISTEKTVKLLESNNTLVLVVDIDDNKTTIKRDVEKSFGVKVEKVNTLITSKGEKKAYVKLTSEFKASEVAQKIGIL</sequence>
<dbReference type="Gene3D" id="3.30.70.330">
    <property type="match status" value="1"/>
</dbReference>
<dbReference type="GO" id="GO:1990904">
    <property type="term" value="C:ribonucleoprotein complex"/>
    <property type="evidence" value="ECO:0007669"/>
    <property type="project" value="UniProtKB-KW"/>
</dbReference>
<dbReference type="SUPFAM" id="SSF54189">
    <property type="entry name" value="Ribosomal proteins S24e, L23 and L15e"/>
    <property type="match status" value="1"/>
</dbReference>
<dbReference type="InterPro" id="IPR012678">
    <property type="entry name" value="Ribosomal_uL23/eL15/eS24_sf"/>
</dbReference>
<dbReference type="GO" id="GO:0003735">
    <property type="term" value="F:structural constituent of ribosome"/>
    <property type="evidence" value="ECO:0007669"/>
    <property type="project" value="UniProtKB-UniRule"/>
</dbReference>
<name>A0A6N0NVP3_9CREN</name>
<dbReference type="HAMAP" id="MF_01369_A">
    <property type="entry name" value="Ribosomal_uL23_A"/>
    <property type="match status" value="1"/>
</dbReference>
<evidence type="ECO:0000256" key="5">
    <source>
        <dbReference type="ARBA" id="ARBA00023274"/>
    </source>
</evidence>
<dbReference type="PANTHER" id="PTHR11620">
    <property type="entry name" value="60S RIBOSOMAL PROTEIN L23A"/>
    <property type="match status" value="1"/>
</dbReference>
<gene>
    <name evidence="6" type="primary">rpl23</name>
    <name evidence="8" type="ORF">GWK48_05615</name>
</gene>
<evidence type="ECO:0000256" key="6">
    <source>
        <dbReference type="HAMAP-Rule" id="MF_01369"/>
    </source>
</evidence>
<dbReference type="OrthoDB" id="7751at2157"/>
<evidence type="ECO:0000256" key="7">
    <source>
        <dbReference type="RuleBase" id="RU003934"/>
    </source>
</evidence>
<dbReference type="GO" id="GO:0019843">
    <property type="term" value="F:rRNA binding"/>
    <property type="evidence" value="ECO:0007669"/>
    <property type="project" value="UniProtKB-UniRule"/>
</dbReference>
<proteinExistence type="inferred from homology"/>
<organism evidence="8 9">
    <name type="scientific">Metallosphaera tengchongensis</name>
    <dbReference type="NCBI Taxonomy" id="1532350"/>
    <lineage>
        <taxon>Archaea</taxon>
        <taxon>Thermoproteota</taxon>
        <taxon>Thermoprotei</taxon>
        <taxon>Sulfolobales</taxon>
        <taxon>Sulfolobaceae</taxon>
        <taxon>Metallosphaera</taxon>
    </lineage>
</organism>
<evidence type="ECO:0000256" key="3">
    <source>
        <dbReference type="ARBA" id="ARBA00022884"/>
    </source>
</evidence>
<evidence type="ECO:0000256" key="1">
    <source>
        <dbReference type="ARBA" id="ARBA00006700"/>
    </source>
</evidence>
<evidence type="ECO:0000256" key="2">
    <source>
        <dbReference type="ARBA" id="ARBA00022730"/>
    </source>
</evidence>
<dbReference type="InterPro" id="IPR012677">
    <property type="entry name" value="Nucleotide-bd_a/b_plait_sf"/>
</dbReference>
<keyword evidence="3 6" id="KW-0694">RNA-binding</keyword>
<dbReference type="RefSeq" id="WP_174630375.1">
    <property type="nucleotide sequence ID" value="NZ_CP049074.1"/>
</dbReference>
<dbReference type="InterPro" id="IPR001014">
    <property type="entry name" value="Ribosomal_uL23_CS"/>
</dbReference>
<dbReference type="Pfam" id="PF00276">
    <property type="entry name" value="Ribosomal_L23"/>
    <property type="match status" value="1"/>
</dbReference>
<dbReference type="FunFam" id="3.30.70.330:FF:000532">
    <property type="entry name" value="50S ribosomal protein L23"/>
    <property type="match status" value="1"/>
</dbReference>
<dbReference type="InterPro" id="IPR019985">
    <property type="entry name" value="Ribosomal_uL23"/>
</dbReference>
<dbReference type="GO" id="GO:0006412">
    <property type="term" value="P:translation"/>
    <property type="evidence" value="ECO:0007669"/>
    <property type="project" value="UniProtKB-UniRule"/>
</dbReference>
<reference evidence="8 9" key="1">
    <citation type="submission" date="2020-02" db="EMBL/GenBank/DDBJ databases">
        <title>Comparative genome analysis reveals the metabolism and evolution of the thermophilic archaeal genus Metallosphaera.</title>
        <authorList>
            <person name="Jiang C."/>
        </authorList>
    </citation>
    <scope>NUCLEOTIDE SEQUENCE [LARGE SCALE GENOMIC DNA]</scope>
    <source>
        <strain evidence="8 9">Ric-A</strain>
    </source>
</reference>
<dbReference type="InterPro" id="IPR013025">
    <property type="entry name" value="Ribosomal_uL23-like"/>
</dbReference>
<evidence type="ECO:0000313" key="8">
    <source>
        <dbReference type="EMBL" id="QKQ99922.1"/>
    </source>
</evidence>
<dbReference type="NCBIfam" id="NF011118">
    <property type="entry name" value="PRK14548.1"/>
    <property type="match status" value="1"/>
</dbReference>